<name>A0A0D0DHK8_9AGAM</name>
<dbReference type="AlphaFoldDB" id="A0A0D0DHK8"/>
<accession>A0A0D0DHK8</accession>
<dbReference type="EMBL" id="KN825573">
    <property type="protein sequence ID" value="KIK84751.1"/>
    <property type="molecule type" value="Genomic_DNA"/>
</dbReference>
<proteinExistence type="predicted"/>
<dbReference type="InParanoid" id="A0A0D0DHK8"/>
<dbReference type="Gene3D" id="3.80.10.10">
    <property type="entry name" value="Ribonuclease Inhibitor"/>
    <property type="match status" value="1"/>
</dbReference>
<dbReference type="Proteomes" id="UP000054538">
    <property type="component" value="Unassembled WGS sequence"/>
</dbReference>
<dbReference type="HOGENOM" id="CLU_1277980_0_0_1"/>
<gene>
    <name evidence="1" type="ORF">PAXRUDRAFT_152849</name>
</gene>
<sequence length="216" mass="24396">MLNSTPNLTNLALYGQPLKFSSNPSPDDGAVSLPYLQTLILHPGVLKPRYLQQTVSAIHAPALRHFELIFPDSKISGQNIANLLFDTSKRPRFPLVDRVVLHNASNSGTALSFVHAFPYTSEATIGGVDIGFFPLILRAGTYGCTYPRFAYWHRLRNLTLRQPRPETLRVVRDWIRDEYDRGHLPPTVIVEGSPDNLDIRGFCQFCRMYTRVKVMG</sequence>
<evidence type="ECO:0000313" key="1">
    <source>
        <dbReference type="EMBL" id="KIK84751.1"/>
    </source>
</evidence>
<dbReference type="InterPro" id="IPR032675">
    <property type="entry name" value="LRR_dom_sf"/>
</dbReference>
<reference evidence="1 2" key="1">
    <citation type="submission" date="2014-04" db="EMBL/GenBank/DDBJ databases">
        <authorList>
            <consortium name="DOE Joint Genome Institute"/>
            <person name="Kuo A."/>
            <person name="Kohler A."/>
            <person name="Jargeat P."/>
            <person name="Nagy L.G."/>
            <person name="Floudas D."/>
            <person name="Copeland A."/>
            <person name="Barry K.W."/>
            <person name="Cichocki N."/>
            <person name="Veneault-Fourrey C."/>
            <person name="LaButti K."/>
            <person name="Lindquist E.A."/>
            <person name="Lipzen A."/>
            <person name="Lundell T."/>
            <person name="Morin E."/>
            <person name="Murat C."/>
            <person name="Sun H."/>
            <person name="Tunlid A."/>
            <person name="Henrissat B."/>
            <person name="Grigoriev I.V."/>
            <person name="Hibbett D.S."/>
            <person name="Martin F."/>
            <person name="Nordberg H.P."/>
            <person name="Cantor M.N."/>
            <person name="Hua S.X."/>
        </authorList>
    </citation>
    <scope>NUCLEOTIDE SEQUENCE [LARGE SCALE GENOMIC DNA]</scope>
    <source>
        <strain evidence="1 2">Ve08.2h10</strain>
    </source>
</reference>
<keyword evidence="2" id="KW-1185">Reference proteome</keyword>
<protein>
    <submittedName>
        <fullName evidence="1">Uncharacterized protein</fullName>
    </submittedName>
</protein>
<evidence type="ECO:0000313" key="2">
    <source>
        <dbReference type="Proteomes" id="UP000054538"/>
    </source>
</evidence>
<organism evidence="1 2">
    <name type="scientific">Paxillus rubicundulus Ve08.2h10</name>
    <dbReference type="NCBI Taxonomy" id="930991"/>
    <lineage>
        <taxon>Eukaryota</taxon>
        <taxon>Fungi</taxon>
        <taxon>Dikarya</taxon>
        <taxon>Basidiomycota</taxon>
        <taxon>Agaricomycotina</taxon>
        <taxon>Agaricomycetes</taxon>
        <taxon>Agaricomycetidae</taxon>
        <taxon>Boletales</taxon>
        <taxon>Paxilineae</taxon>
        <taxon>Paxillaceae</taxon>
        <taxon>Paxillus</taxon>
    </lineage>
</organism>
<dbReference type="OrthoDB" id="2672513at2759"/>
<reference evidence="2" key="2">
    <citation type="submission" date="2015-01" db="EMBL/GenBank/DDBJ databases">
        <title>Evolutionary Origins and Diversification of the Mycorrhizal Mutualists.</title>
        <authorList>
            <consortium name="DOE Joint Genome Institute"/>
            <consortium name="Mycorrhizal Genomics Consortium"/>
            <person name="Kohler A."/>
            <person name="Kuo A."/>
            <person name="Nagy L.G."/>
            <person name="Floudas D."/>
            <person name="Copeland A."/>
            <person name="Barry K.W."/>
            <person name="Cichocki N."/>
            <person name="Veneault-Fourrey C."/>
            <person name="LaButti K."/>
            <person name="Lindquist E.A."/>
            <person name="Lipzen A."/>
            <person name="Lundell T."/>
            <person name="Morin E."/>
            <person name="Murat C."/>
            <person name="Riley R."/>
            <person name="Ohm R."/>
            <person name="Sun H."/>
            <person name="Tunlid A."/>
            <person name="Henrissat B."/>
            <person name="Grigoriev I.V."/>
            <person name="Hibbett D.S."/>
            <person name="Martin F."/>
        </authorList>
    </citation>
    <scope>NUCLEOTIDE SEQUENCE [LARGE SCALE GENOMIC DNA]</scope>
    <source>
        <strain evidence="2">Ve08.2h10</strain>
    </source>
</reference>
<dbReference type="STRING" id="930991.A0A0D0DHK8"/>